<accession>A0A5R9GE28</accession>
<proteinExistence type="predicted"/>
<protein>
    <recommendedName>
        <fullName evidence="3">GNAT family N-acetyltransferase</fullName>
    </recommendedName>
</protein>
<evidence type="ECO:0000313" key="2">
    <source>
        <dbReference type="Proteomes" id="UP000309676"/>
    </source>
</evidence>
<gene>
    <name evidence="1" type="ORF">FE782_15245</name>
</gene>
<dbReference type="EMBL" id="VCIW01000009">
    <property type="protein sequence ID" value="TLS51464.1"/>
    <property type="molecule type" value="Genomic_DNA"/>
</dbReference>
<comment type="caution">
    <text evidence="1">The sequence shown here is derived from an EMBL/GenBank/DDBJ whole genome shotgun (WGS) entry which is preliminary data.</text>
</comment>
<evidence type="ECO:0008006" key="3">
    <source>
        <dbReference type="Google" id="ProtNLM"/>
    </source>
</evidence>
<dbReference type="OrthoDB" id="2617175at2"/>
<organism evidence="1 2">
    <name type="scientific">Paenibacillus antri</name>
    <dbReference type="NCBI Taxonomy" id="2582848"/>
    <lineage>
        <taxon>Bacteria</taxon>
        <taxon>Bacillati</taxon>
        <taxon>Bacillota</taxon>
        <taxon>Bacilli</taxon>
        <taxon>Bacillales</taxon>
        <taxon>Paenibacillaceae</taxon>
        <taxon>Paenibacillus</taxon>
    </lineage>
</organism>
<dbReference type="Proteomes" id="UP000309676">
    <property type="component" value="Unassembled WGS sequence"/>
</dbReference>
<keyword evidence="2" id="KW-1185">Reference proteome</keyword>
<dbReference type="AlphaFoldDB" id="A0A5R9GE28"/>
<evidence type="ECO:0000313" key="1">
    <source>
        <dbReference type="EMBL" id="TLS51464.1"/>
    </source>
</evidence>
<name>A0A5R9GE28_9BACL</name>
<reference evidence="1 2" key="1">
    <citation type="submission" date="2019-05" db="EMBL/GenBank/DDBJ databases">
        <authorList>
            <person name="Narsing Rao M.P."/>
            <person name="Li W.J."/>
        </authorList>
    </citation>
    <scope>NUCLEOTIDE SEQUENCE [LARGE SCALE GENOMIC DNA]</scope>
    <source>
        <strain evidence="1 2">SYSU_K30003</strain>
    </source>
</reference>
<sequence>MKIAFEIKVPEAEAFFGLMNEAADANARYEALLSAGPNVIAAYDGEKLVGVGAGGDVTVHPAYLRRDIEHNMKKLVRW</sequence>
<dbReference type="RefSeq" id="WP_138195076.1">
    <property type="nucleotide sequence ID" value="NZ_VCIW01000009.1"/>
</dbReference>